<dbReference type="AlphaFoldDB" id="A0A6N3CFP3"/>
<dbReference type="SMART" id="SM00866">
    <property type="entry name" value="UTRA"/>
    <property type="match status" value="1"/>
</dbReference>
<dbReference type="GO" id="GO:0003677">
    <property type="term" value="F:DNA binding"/>
    <property type="evidence" value="ECO:0007669"/>
    <property type="project" value="UniProtKB-KW"/>
</dbReference>
<dbReference type="Pfam" id="PF07702">
    <property type="entry name" value="UTRA"/>
    <property type="match status" value="1"/>
</dbReference>
<dbReference type="InterPro" id="IPR011663">
    <property type="entry name" value="UTRA"/>
</dbReference>
<dbReference type="EMBL" id="CACRTO010000015">
    <property type="protein sequence ID" value="VYU12033.1"/>
    <property type="molecule type" value="Genomic_DNA"/>
</dbReference>
<dbReference type="Gene3D" id="3.40.1410.10">
    <property type="entry name" value="Chorismate lyase-like"/>
    <property type="match status" value="1"/>
</dbReference>
<organism evidence="2">
    <name type="scientific">Clostridium tertium</name>
    <dbReference type="NCBI Taxonomy" id="1559"/>
    <lineage>
        <taxon>Bacteria</taxon>
        <taxon>Bacillati</taxon>
        <taxon>Bacillota</taxon>
        <taxon>Clostridia</taxon>
        <taxon>Eubacteriales</taxon>
        <taxon>Clostridiaceae</taxon>
        <taxon>Clostridium</taxon>
    </lineage>
</organism>
<feature type="domain" description="UbiC transcription regulator-associated" evidence="1">
    <location>
        <begin position="19"/>
        <end position="159"/>
    </location>
</feature>
<accession>A0A6N3CFP3</accession>
<name>A0A6N3CFP3_9CLOT</name>
<dbReference type="PANTHER" id="PTHR44846">
    <property type="entry name" value="MANNOSYL-D-GLYCERATE TRANSPORT/METABOLISM SYSTEM REPRESSOR MNGR-RELATED"/>
    <property type="match status" value="1"/>
</dbReference>
<dbReference type="SUPFAM" id="SSF64288">
    <property type="entry name" value="Chorismate lyase-like"/>
    <property type="match status" value="1"/>
</dbReference>
<reference evidence="2" key="1">
    <citation type="submission" date="2019-11" db="EMBL/GenBank/DDBJ databases">
        <authorList>
            <person name="Feng L."/>
        </authorList>
    </citation>
    <scope>NUCLEOTIDE SEQUENCE</scope>
    <source>
        <strain evidence="2">CTertiumLFYP3</strain>
    </source>
</reference>
<sequence>MVGIFDDKTFSSISTRLNASGINSYSKVINKSTFNGYSSISSKLNIPKDKEIFSLTRQRLNQNKEIIALEYFYTPKNLFPDIDEYDFSRVSLYDYMQKKNLKPSFFDRKLTIIPASDSLAEMLNVKKNHFVYCFEFIGFSKENQIVEYTKSYIDTSKIKFEYTLTK</sequence>
<proteinExistence type="predicted"/>
<dbReference type="InterPro" id="IPR050679">
    <property type="entry name" value="Bact_HTH_transcr_reg"/>
</dbReference>
<dbReference type="PANTHER" id="PTHR44846:SF1">
    <property type="entry name" value="MANNOSYL-D-GLYCERATE TRANSPORT_METABOLISM SYSTEM REPRESSOR MNGR-RELATED"/>
    <property type="match status" value="1"/>
</dbReference>
<dbReference type="GO" id="GO:0045892">
    <property type="term" value="P:negative regulation of DNA-templated transcription"/>
    <property type="evidence" value="ECO:0007669"/>
    <property type="project" value="TreeGrafter"/>
</dbReference>
<evidence type="ECO:0000313" key="2">
    <source>
        <dbReference type="EMBL" id="VYU12033.1"/>
    </source>
</evidence>
<gene>
    <name evidence="2" type="ORF">CTLFYP3_01522</name>
</gene>
<dbReference type="InterPro" id="IPR028978">
    <property type="entry name" value="Chorismate_lyase_/UTRA_dom_sf"/>
</dbReference>
<evidence type="ECO:0000259" key="1">
    <source>
        <dbReference type="SMART" id="SM00866"/>
    </source>
</evidence>
<keyword evidence="2" id="KW-0238">DNA-binding</keyword>
<protein>
    <submittedName>
        <fullName evidence="2">DNA-binding transcriptional regulator FrlR</fullName>
    </submittedName>
</protein>